<keyword evidence="7" id="KW-1185">Reference proteome</keyword>
<dbReference type="InterPro" id="IPR056366">
    <property type="entry name" value="Ribosomal_eL24"/>
</dbReference>
<dbReference type="CDD" id="cd00472">
    <property type="entry name" value="Ribosomal_L24e_L24"/>
    <property type="match status" value="1"/>
</dbReference>
<evidence type="ECO:0000256" key="2">
    <source>
        <dbReference type="ARBA" id="ARBA00005647"/>
    </source>
</evidence>
<gene>
    <name evidence="8" type="primary">LOC100205414</name>
</gene>
<dbReference type="PROSITE" id="PS01073">
    <property type="entry name" value="RIBOSOMAL_L24E"/>
    <property type="match status" value="1"/>
</dbReference>
<dbReference type="SUPFAM" id="SSF57716">
    <property type="entry name" value="Glucocorticoid receptor-like (DNA-binding domain)"/>
    <property type="match status" value="1"/>
</dbReference>
<evidence type="ECO:0000256" key="3">
    <source>
        <dbReference type="ARBA" id="ARBA00022517"/>
    </source>
</evidence>
<dbReference type="PANTHER" id="PTHR10792:SF8">
    <property type="entry name" value="RIBOSOME BIOGENESIS PROTEIN RLP24-RELATED"/>
    <property type="match status" value="1"/>
</dbReference>
<dbReference type="GeneID" id="100205414"/>
<reference evidence="8" key="1">
    <citation type="submission" date="2025-08" db="UniProtKB">
        <authorList>
            <consortium name="RefSeq"/>
        </authorList>
    </citation>
    <scope>IDENTIFICATION</scope>
</reference>
<proteinExistence type="inferred from homology"/>
<keyword evidence="4" id="KW-0539">Nucleus</keyword>
<dbReference type="SMART" id="SM00746">
    <property type="entry name" value="TRASH"/>
    <property type="match status" value="1"/>
</dbReference>
<evidence type="ECO:0000256" key="1">
    <source>
        <dbReference type="ARBA" id="ARBA00004123"/>
    </source>
</evidence>
<organism evidence="7 8">
    <name type="scientific">Hydra vulgaris</name>
    <name type="common">Hydra</name>
    <name type="synonym">Hydra attenuata</name>
    <dbReference type="NCBI Taxonomy" id="6087"/>
    <lineage>
        <taxon>Eukaryota</taxon>
        <taxon>Metazoa</taxon>
        <taxon>Cnidaria</taxon>
        <taxon>Hydrozoa</taxon>
        <taxon>Hydroidolina</taxon>
        <taxon>Anthoathecata</taxon>
        <taxon>Aplanulata</taxon>
        <taxon>Hydridae</taxon>
        <taxon>Hydra</taxon>
    </lineage>
</organism>
<dbReference type="InterPro" id="IPR011017">
    <property type="entry name" value="TRASH_dom"/>
</dbReference>
<feature type="domain" description="TRASH" evidence="6">
    <location>
        <begin position="6"/>
        <end position="44"/>
    </location>
</feature>
<comment type="subcellular location">
    <subcellularLocation>
        <location evidence="1">Nucleus</location>
    </subcellularLocation>
</comment>
<dbReference type="Gene3D" id="2.30.170.20">
    <property type="entry name" value="Ribosomal protein L24e"/>
    <property type="match status" value="1"/>
</dbReference>
<protein>
    <recommendedName>
        <fullName evidence="5">Probable ribosome biogenesis protein RLP24</fullName>
    </recommendedName>
</protein>
<name>A0ABM4D9R9_HYDVU</name>
<evidence type="ECO:0000256" key="4">
    <source>
        <dbReference type="ARBA" id="ARBA00023242"/>
    </source>
</evidence>
<keyword evidence="3" id="KW-0690">Ribosome biogenesis</keyword>
<evidence type="ECO:0000313" key="8">
    <source>
        <dbReference type="RefSeq" id="XP_065671089.1"/>
    </source>
</evidence>
<dbReference type="InterPro" id="IPR000988">
    <property type="entry name" value="Ribosomal_eL24-rel_N"/>
</dbReference>
<dbReference type="RefSeq" id="XP_065671089.1">
    <property type="nucleotide sequence ID" value="XM_065815017.1"/>
</dbReference>
<accession>A0ABM4D9R9</accession>
<dbReference type="InterPro" id="IPR038630">
    <property type="entry name" value="L24e/L24_sf"/>
</dbReference>
<dbReference type="InterPro" id="IPR023442">
    <property type="entry name" value="Ribosomal_eL24_CS"/>
</dbReference>
<dbReference type="Pfam" id="PF01246">
    <property type="entry name" value="Ribosomal_L24e"/>
    <property type="match status" value="1"/>
</dbReference>
<sequence length="160" mass="19075">MRIEKCYFCSSSLYPGHGITFCRNDSKVFRFCRSKCHKAFKMKRNPRKVRWTKAFRKSHGKELTVDPSFEFEKKRNTPLSYDRELWSKTVFAIKRIEEIKTKRQNLYIKNRLKVAKKLSKELDLKEVQNNINLIKGPIKRKQKISLTQEVKVAEVAMETE</sequence>
<evidence type="ECO:0000256" key="5">
    <source>
        <dbReference type="ARBA" id="ARBA00039784"/>
    </source>
</evidence>
<evidence type="ECO:0000313" key="7">
    <source>
        <dbReference type="Proteomes" id="UP001652625"/>
    </source>
</evidence>
<dbReference type="PANTHER" id="PTHR10792">
    <property type="entry name" value="60S RIBOSOMAL PROTEIN L24"/>
    <property type="match status" value="1"/>
</dbReference>
<evidence type="ECO:0000259" key="6">
    <source>
        <dbReference type="SMART" id="SM00746"/>
    </source>
</evidence>
<dbReference type="Proteomes" id="UP001652625">
    <property type="component" value="Chromosome 13"/>
</dbReference>
<comment type="similarity">
    <text evidence="2">Belongs to the eukaryotic ribosomal protein eL24 family.</text>
</comment>